<keyword evidence="13 14" id="KW-0406">Ion transport</keyword>
<evidence type="ECO:0000256" key="3">
    <source>
        <dbReference type="ARBA" id="ARBA00006113"/>
    </source>
</evidence>
<dbReference type="GO" id="GO:0020037">
    <property type="term" value="F:heme binding"/>
    <property type="evidence" value="ECO:0007669"/>
    <property type="project" value="InterPro"/>
</dbReference>
<gene>
    <name evidence="18" type="primary">ccoP</name>
    <name evidence="18" type="ORF">KCG46_05705</name>
</gene>
<accession>A0A9X1JP52</accession>
<feature type="domain" description="Cytochrome c" evidence="17">
    <location>
        <begin position="203"/>
        <end position="284"/>
    </location>
</feature>
<evidence type="ECO:0000256" key="10">
    <source>
        <dbReference type="ARBA" id="ARBA00022989"/>
    </source>
</evidence>
<evidence type="ECO:0000256" key="5">
    <source>
        <dbReference type="ARBA" id="ARBA00022519"/>
    </source>
</evidence>
<keyword evidence="4 14" id="KW-1003">Cell membrane</keyword>
<evidence type="ECO:0000256" key="9">
    <source>
        <dbReference type="ARBA" id="ARBA00022781"/>
    </source>
</evidence>
<proteinExistence type="inferred from homology"/>
<comment type="pathway">
    <text evidence="2 14">Energy metabolism; oxidative phosphorylation.</text>
</comment>
<name>A0A9X1JP52_9SPHN</name>
<comment type="subcellular location">
    <subcellularLocation>
        <location evidence="1 14">Cell inner membrane</location>
    </subcellularLocation>
</comment>
<dbReference type="GO" id="GO:0046872">
    <property type="term" value="F:metal ion binding"/>
    <property type="evidence" value="ECO:0007669"/>
    <property type="project" value="UniProtKB-KW"/>
</dbReference>
<dbReference type="PROSITE" id="PS51007">
    <property type="entry name" value="CYTC"/>
    <property type="match status" value="2"/>
</dbReference>
<evidence type="ECO:0000256" key="15">
    <source>
        <dbReference type="PROSITE-ProRule" id="PRU00433"/>
    </source>
</evidence>
<dbReference type="InterPro" id="IPR050597">
    <property type="entry name" value="Cytochrome_c_Oxidase_Subunit"/>
</dbReference>
<keyword evidence="11 14" id="KW-0560">Oxidoreductase</keyword>
<evidence type="ECO:0000256" key="16">
    <source>
        <dbReference type="SAM" id="Phobius"/>
    </source>
</evidence>
<dbReference type="InterPro" id="IPR004678">
    <property type="entry name" value="Cyt_c_oxidase_cbb3_su3"/>
</dbReference>
<keyword evidence="6 16" id="KW-0812">Transmembrane</keyword>
<evidence type="ECO:0000256" key="14">
    <source>
        <dbReference type="PIRNR" id="PIRNR000006"/>
    </source>
</evidence>
<evidence type="ECO:0000256" key="13">
    <source>
        <dbReference type="ARBA" id="ARBA00023065"/>
    </source>
</evidence>
<dbReference type="GO" id="GO:0016491">
    <property type="term" value="F:oxidoreductase activity"/>
    <property type="evidence" value="ECO:0007669"/>
    <property type="project" value="UniProtKB-KW"/>
</dbReference>
<keyword evidence="7 14" id="KW-0479">Metal-binding</keyword>
<evidence type="ECO:0000256" key="2">
    <source>
        <dbReference type="ARBA" id="ARBA00004673"/>
    </source>
</evidence>
<organism evidence="18 19">
    <name type="scientific">Erythrobacter crassostreae</name>
    <dbReference type="NCBI Taxonomy" id="2828328"/>
    <lineage>
        <taxon>Bacteria</taxon>
        <taxon>Pseudomonadati</taxon>
        <taxon>Pseudomonadota</taxon>
        <taxon>Alphaproteobacteria</taxon>
        <taxon>Sphingomonadales</taxon>
        <taxon>Erythrobacteraceae</taxon>
        <taxon>Erythrobacter/Porphyrobacter group</taxon>
        <taxon>Erythrobacter</taxon>
    </lineage>
</organism>
<keyword evidence="14" id="KW-0679">Respiratory chain</keyword>
<keyword evidence="14" id="KW-0813">Transport</keyword>
<evidence type="ECO:0000256" key="4">
    <source>
        <dbReference type="ARBA" id="ARBA00022475"/>
    </source>
</evidence>
<evidence type="ECO:0000256" key="11">
    <source>
        <dbReference type="ARBA" id="ARBA00023002"/>
    </source>
</evidence>
<evidence type="ECO:0000256" key="7">
    <source>
        <dbReference type="ARBA" id="ARBA00022723"/>
    </source>
</evidence>
<dbReference type="PANTHER" id="PTHR33751:SF1">
    <property type="entry name" value="CBB3-TYPE CYTOCHROME C OXIDASE SUBUNIT FIXP"/>
    <property type="match status" value="1"/>
</dbReference>
<dbReference type="EMBL" id="JAGSPC010000001">
    <property type="protein sequence ID" value="MBV7259072.1"/>
    <property type="molecule type" value="Genomic_DNA"/>
</dbReference>
<dbReference type="PANTHER" id="PTHR33751">
    <property type="entry name" value="CBB3-TYPE CYTOCHROME C OXIDASE SUBUNIT FIXP"/>
    <property type="match status" value="1"/>
</dbReference>
<keyword evidence="10 16" id="KW-1133">Transmembrane helix</keyword>
<feature type="transmembrane region" description="Helical" evidence="16">
    <location>
        <begin position="33"/>
        <end position="51"/>
    </location>
</feature>
<keyword evidence="8" id="KW-0677">Repeat</keyword>
<dbReference type="AlphaFoldDB" id="A0A9X1JP52"/>
<dbReference type="Pfam" id="PF13442">
    <property type="entry name" value="Cytochrome_CBB3"/>
    <property type="match status" value="2"/>
</dbReference>
<evidence type="ECO:0000256" key="1">
    <source>
        <dbReference type="ARBA" id="ARBA00004533"/>
    </source>
</evidence>
<comment type="cofactor">
    <cofactor evidence="14">
        <name>heme c</name>
        <dbReference type="ChEBI" id="CHEBI:61717"/>
    </cofactor>
    <text evidence="14">Binds 2 heme C groups per subunit.</text>
</comment>
<keyword evidence="5 14" id="KW-0997">Cell inner membrane</keyword>
<dbReference type="GO" id="GO:0005886">
    <property type="term" value="C:plasma membrane"/>
    <property type="evidence" value="ECO:0007669"/>
    <property type="project" value="UniProtKB-SubCell"/>
</dbReference>
<keyword evidence="19" id="KW-1185">Reference proteome</keyword>
<dbReference type="GO" id="GO:0009055">
    <property type="term" value="F:electron transfer activity"/>
    <property type="evidence" value="ECO:0007669"/>
    <property type="project" value="InterPro"/>
</dbReference>
<evidence type="ECO:0000259" key="17">
    <source>
        <dbReference type="PROSITE" id="PS51007"/>
    </source>
</evidence>
<protein>
    <recommendedName>
        <fullName evidence="14">Cbb3-type cytochrome c oxidase subunit</fullName>
    </recommendedName>
</protein>
<evidence type="ECO:0000313" key="18">
    <source>
        <dbReference type="EMBL" id="MBV7259072.1"/>
    </source>
</evidence>
<comment type="subunit">
    <text evidence="14">Component of the cbb3-type cytochrome c oxidase.</text>
</comment>
<keyword evidence="12 14" id="KW-0408">Iron</keyword>
<dbReference type="PIRSF" id="PIRSF000006">
    <property type="entry name" value="Cbb3-Cox_fixP"/>
    <property type="match status" value="1"/>
</dbReference>
<comment type="caution">
    <text evidence="18">The sequence shown here is derived from an EMBL/GenBank/DDBJ whole genome shotgun (WGS) entry which is preliminary data.</text>
</comment>
<dbReference type="Proteomes" id="UP001138681">
    <property type="component" value="Unassembled WGS sequence"/>
</dbReference>
<dbReference type="RefSeq" id="WP_218404316.1">
    <property type="nucleotide sequence ID" value="NZ_JAGSPC010000001.1"/>
</dbReference>
<dbReference type="Pfam" id="PF14715">
    <property type="entry name" value="FixP_N"/>
    <property type="match status" value="1"/>
</dbReference>
<feature type="domain" description="Cytochrome c" evidence="17">
    <location>
        <begin position="109"/>
        <end position="199"/>
    </location>
</feature>
<reference evidence="18" key="1">
    <citation type="submission" date="2021-04" db="EMBL/GenBank/DDBJ databases">
        <authorList>
            <person name="Pira H."/>
            <person name="Risdian C."/>
            <person name="Wink J."/>
        </authorList>
    </citation>
    <scope>NUCLEOTIDE SEQUENCE</scope>
    <source>
        <strain evidence="18">WH158</strain>
    </source>
</reference>
<evidence type="ECO:0000313" key="19">
    <source>
        <dbReference type="Proteomes" id="UP001138681"/>
    </source>
</evidence>
<comment type="function">
    <text evidence="14">C-type cytochrome. Part of the cbb3-type cytochrome c oxidase complex.</text>
</comment>
<keyword evidence="9 14" id="KW-0375">Hydrogen ion transport</keyword>
<keyword evidence="14 15" id="KW-0349">Heme</keyword>
<comment type="similarity">
    <text evidence="3 14">Belongs to the CcoP / FixP family.</text>
</comment>
<evidence type="ECO:0000256" key="12">
    <source>
        <dbReference type="ARBA" id="ARBA00023004"/>
    </source>
</evidence>
<evidence type="ECO:0000256" key="6">
    <source>
        <dbReference type="ARBA" id="ARBA00022692"/>
    </source>
</evidence>
<sequence length="313" mass="33891">MSDKLHIDEPTGTEFVGHEWDGIQELNTPLPRWWLWTFYATVVWAIGYVVLYPAWPLVSQATEGTLGWSSRGDLAQEMSAAEEARAATFERIAATDITDLADDPALLNQAIAGGASAFKQHCVQCHGAGAAGYEEYGYPNLNDDDWLWGGSLNDIEYTLTHGIRWEGSRETRLAFMPAFEGIFSSAEVDALAGHVLSFSGGSQSSTRGAELYELNCAACHQPSGEGDRMQGAPALNDAIWLYGDSRANIRQQILAPRHGAMPGWSDKLDPVTIRMLAVYVHSRGGGEAEAIPEEPQISDEVAAASTEEGNGNS</sequence>
<evidence type="ECO:0000256" key="8">
    <source>
        <dbReference type="ARBA" id="ARBA00022737"/>
    </source>
</evidence>
<keyword evidence="14" id="KW-0249">Electron transport</keyword>
<keyword evidence="14 16" id="KW-0472">Membrane</keyword>
<dbReference type="GO" id="GO:1902600">
    <property type="term" value="P:proton transmembrane transport"/>
    <property type="evidence" value="ECO:0007669"/>
    <property type="project" value="UniProtKB-KW"/>
</dbReference>
<dbReference type="NCBIfam" id="TIGR00782">
    <property type="entry name" value="ccoP"/>
    <property type="match status" value="1"/>
</dbReference>
<dbReference type="InterPro" id="IPR032858">
    <property type="entry name" value="CcoP_N"/>
</dbReference>
<dbReference type="InterPro" id="IPR009056">
    <property type="entry name" value="Cyt_c-like_dom"/>
</dbReference>